<feature type="compositionally biased region" description="Polar residues" evidence="1">
    <location>
        <begin position="7"/>
        <end position="18"/>
    </location>
</feature>
<dbReference type="AlphaFoldDB" id="A0A830BEP7"/>
<organism evidence="2 3">
    <name type="scientific">Phtheirospermum japonicum</name>
    <dbReference type="NCBI Taxonomy" id="374723"/>
    <lineage>
        <taxon>Eukaryota</taxon>
        <taxon>Viridiplantae</taxon>
        <taxon>Streptophyta</taxon>
        <taxon>Embryophyta</taxon>
        <taxon>Tracheophyta</taxon>
        <taxon>Spermatophyta</taxon>
        <taxon>Magnoliopsida</taxon>
        <taxon>eudicotyledons</taxon>
        <taxon>Gunneridae</taxon>
        <taxon>Pentapetalae</taxon>
        <taxon>asterids</taxon>
        <taxon>lamiids</taxon>
        <taxon>Lamiales</taxon>
        <taxon>Orobanchaceae</taxon>
        <taxon>Orobanchaceae incertae sedis</taxon>
        <taxon>Phtheirospermum</taxon>
    </lineage>
</organism>
<dbReference type="Proteomes" id="UP000653305">
    <property type="component" value="Unassembled WGS sequence"/>
</dbReference>
<comment type="caution">
    <text evidence="2">The sequence shown here is derived from an EMBL/GenBank/DDBJ whole genome shotgun (WGS) entry which is preliminary data.</text>
</comment>
<protein>
    <submittedName>
        <fullName evidence="2">Uncharacterized protein</fullName>
    </submittedName>
</protein>
<reference evidence="2" key="1">
    <citation type="submission" date="2020-07" db="EMBL/GenBank/DDBJ databases">
        <title>Ethylene signaling mediates host invasion by parasitic plants.</title>
        <authorList>
            <person name="Yoshida S."/>
        </authorList>
    </citation>
    <scope>NUCLEOTIDE SEQUENCE</scope>
    <source>
        <strain evidence="2">Okayama</strain>
    </source>
</reference>
<accession>A0A830BEP7</accession>
<evidence type="ECO:0000256" key="1">
    <source>
        <dbReference type="SAM" id="MobiDB-lite"/>
    </source>
</evidence>
<dbReference type="EMBL" id="BMAC01000059">
    <property type="protein sequence ID" value="GFP83244.1"/>
    <property type="molecule type" value="Genomic_DNA"/>
</dbReference>
<name>A0A830BEP7_9LAMI</name>
<gene>
    <name evidence="2" type="ORF">PHJA_000467800</name>
</gene>
<proteinExistence type="predicted"/>
<keyword evidence="3" id="KW-1185">Reference proteome</keyword>
<sequence length="245" mass="27241">MKVKTRNIVSTSTVMEQQQRSDVDHDTTRPRLCSSFEGAKDPTTKTNYEWYVIALPELERDYNRVTKSLCRILEAMLFLGFNLSGDLRHLKIPKDTARDDSRTKNTKFLKQTALGKVEGEKISVNGVMPFEKTKLARWRLDGDLSGDWVGDAPSSLGSGGPASSLIVGGGNPWQHSGLRQPRAATEKWTAKLLPFFIHGSERRFAAERPAREMSCEIPVFLTSTGGGGGEASSFAAVPRQWRLRI</sequence>
<evidence type="ECO:0000313" key="3">
    <source>
        <dbReference type="Proteomes" id="UP000653305"/>
    </source>
</evidence>
<feature type="region of interest" description="Disordered" evidence="1">
    <location>
        <begin position="1"/>
        <end position="38"/>
    </location>
</feature>
<evidence type="ECO:0000313" key="2">
    <source>
        <dbReference type="EMBL" id="GFP83244.1"/>
    </source>
</evidence>
<feature type="compositionally biased region" description="Basic and acidic residues" evidence="1">
    <location>
        <begin position="19"/>
        <end position="29"/>
    </location>
</feature>